<dbReference type="Proteomes" id="UP001062846">
    <property type="component" value="Chromosome 8"/>
</dbReference>
<keyword evidence="2" id="KW-1185">Reference proteome</keyword>
<comment type="caution">
    <text evidence="1">The sequence shown here is derived from an EMBL/GenBank/DDBJ whole genome shotgun (WGS) entry which is preliminary data.</text>
</comment>
<evidence type="ECO:0000313" key="2">
    <source>
        <dbReference type="Proteomes" id="UP001062846"/>
    </source>
</evidence>
<organism evidence="1 2">
    <name type="scientific">Rhododendron molle</name>
    <name type="common">Chinese azalea</name>
    <name type="synonym">Azalea mollis</name>
    <dbReference type="NCBI Taxonomy" id="49168"/>
    <lineage>
        <taxon>Eukaryota</taxon>
        <taxon>Viridiplantae</taxon>
        <taxon>Streptophyta</taxon>
        <taxon>Embryophyta</taxon>
        <taxon>Tracheophyta</taxon>
        <taxon>Spermatophyta</taxon>
        <taxon>Magnoliopsida</taxon>
        <taxon>eudicotyledons</taxon>
        <taxon>Gunneridae</taxon>
        <taxon>Pentapetalae</taxon>
        <taxon>asterids</taxon>
        <taxon>Ericales</taxon>
        <taxon>Ericaceae</taxon>
        <taxon>Ericoideae</taxon>
        <taxon>Rhodoreae</taxon>
        <taxon>Rhododendron</taxon>
    </lineage>
</organism>
<evidence type="ECO:0000313" key="1">
    <source>
        <dbReference type="EMBL" id="KAI8540824.1"/>
    </source>
</evidence>
<protein>
    <submittedName>
        <fullName evidence="1">Uncharacterized protein</fullName>
    </submittedName>
</protein>
<dbReference type="EMBL" id="CM046395">
    <property type="protein sequence ID" value="KAI8540824.1"/>
    <property type="molecule type" value="Genomic_DNA"/>
</dbReference>
<reference evidence="1" key="1">
    <citation type="submission" date="2022-02" db="EMBL/GenBank/DDBJ databases">
        <title>Plant Genome Project.</title>
        <authorList>
            <person name="Zhang R.-G."/>
        </authorList>
    </citation>
    <scope>NUCLEOTIDE SEQUENCE</scope>
    <source>
        <strain evidence="1">AT1</strain>
    </source>
</reference>
<gene>
    <name evidence="1" type="ORF">RHMOL_Rhmol08G0014900</name>
</gene>
<proteinExistence type="predicted"/>
<name>A0ACC0MIV5_RHOML</name>
<accession>A0ACC0MIV5</accession>
<sequence length="90" mass="9622">MATAQEGVVIGIAAALAQKNSEATRALAVQEDILEKELSEIQTVLLAMQVPVQKKEAVEKRHSADKVVKQTGTPQIQALASQKETNKEAA</sequence>